<evidence type="ECO:0000313" key="1">
    <source>
        <dbReference type="EMBL" id="KAJ1155711.1"/>
    </source>
</evidence>
<accession>A0AAV7RVS4</accession>
<organism evidence="1 2">
    <name type="scientific">Pleurodeles waltl</name>
    <name type="common">Iberian ribbed newt</name>
    <dbReference type="NCBI Taxonomy" id="8319"/>
    <lineage>
        <taxon>Eukaryota</taxon>
        <taxon>Metazoa</taxon>
        <taxon>Chordata</taxon>
        <taxon>Craniata</taxon>
        <taxon>Vertebrata</taxon>
        <taxon>Euteleostomi</taxon>
        <taxon>Amphibia</taxon>
        <taxon>Batrachia</taxon>
        <taxon>Caudata</taxon>
        <taxon>Salamandroidea</taxon>
        <taxon>Salamandridae</taxon>
        <taxon>Pleurodelinae</taxon>
        <taxon>Pleurodeles</taxon>
    </lineage>
</organism>
<name>A0AAV7RVS4_PLEWA</name>
<protein>
    <submittedName>
        <fullName evidence="1">Uncharacterized protein</fullName>
    </submittedName>
</protein>
<dbReference type="AlphaFoldDB" id="A0AAV7RVS4"/>
<gene>
    <name evidence="1" type="ORF">NDU88_008440</name>
</gene>
<comment type="caution">
    <text evidence="1">The sequence shown here is derived from an EMBL/GenBank/DDBJ whole genome shotgun (WGS) entry which is preliminary data.</text>
</comment>
<dbReference type="Proteomes" id="UP001066276">
    <property type="component" value="Chromosome 5"/>
</dbReference>
<reference evidence="1" key="1">
    <citation type="journal article" date="2022" name="bioRxiv">
        <title>Sequencing and chromosome-scale assembly of the giantPleurodeles waltlgenome.</title>
        <authorList>
            <person name="Brown T."/>
            <person name="Elewa A."/>
            <person name="Iarovenko S."/>
            <person name="Subramanian E."/>
            <person name="Araus A.J."/>
            <person name="Petzold A."/>
            <person name="Susuki M."/>
            <person name="Suzuki K.-i.T."/>
            <person name="Hayashi T."/>
            <person name="Toyoda A."/>
            <person name="Oliveira C."/>
            <person name="Osipova E."/>
            <person name="Leigh N.D."/>
            <person name="Simon A."/>
            <person name="Yun M.H."/>
        </authorList>
    </citation>
    <scope>NUCLEOTIDE SEQUENCE</scope>
    <source>
        <strain evidence="1">20211129_DDA</strain>
        <tissue evidence="1">Liver</tissue>
    </source>
</reference>
<proteinExistence type="predicted"/>
<sequence length="147" mass="16314">MNTGCDIASGLSGLEEQDLIQQQDNRTVQLDLRVRVGASLKSRLEGRPKLEAICLTLWECAGATQEEPDTEIFITQPSTSRGAESLWCYAGLDEEILDFEDEREDEEGEIVDEIVSSNLKNTVFGSGSLSNERRSHGVLQKVIPRMV</sequence>
<keyword evidence="2" id="KW-1185">Reference proteome</keyword>
<dbReference type="EMBL" id="JANPWB010000009">
    <property type="protein sequence ID" value="KAJ1155711.1"/>
    <property type="molecule type" value="Genomic_DNA"/>
</dbReference>
<evidence type="ECO:0000313" key="2">
    <source>
        <dbReference type="Proteomes" id="UP001066276"/>
    </source>
</evidence>